<dbReference type="PANTHER" id="PTHR43708">
    <property type="entry name" value="CONSERVED EXPRESSED OXIDOREDUCTASE (EUROFUNG)"/>
    <property type="match status" value="1"/>
</dbReference>
<evidence type="ECO:0000313" key="2">
    <source>
        <dbReference type="EMBL" id="POR33158.1"/>
    </source>
</evidence>
<dbReference type="EMBL" id="PKSG01000729">
    <property type="protein sequence ID" value="POR33158.1"/>
    <property type="molecule type" value="Genomic_DNA"/>
</dbReference>
<name>A0A2S4KSK7_9HYPO</name>
<accession>A0A2S4KSK7</accession>
<sequence>MPPIPTAIIGLSASAITSWASSARLPYLPSTRDRENYTIVALCNSSVETAKRAIETYGLAPETRAYGDPRALPDDTDIDLVVCCTRADVHHQSVLPRGKAGKIVFVEWPLAQDVAHARDLVAAVKTSGSRSLVGVQGRLSPAIVQLRKLLGHGRIGRVLSSEVKAFGGSMD</sequence>
<feature type="domain" description="Gfo/Idh/MocA-like oxidoreductase N-terminal" evidence="1">
    <location>
        <begin position="28"/>
        <end position="134"/>
    </location>
</feature>
<dbReference type="InterPro" id="IPR051317">
    <property type="entry name" value="Gfo/Idh/MocA_oxidoreduct"/>
</dbReference>
<dbReference type="STRING" id="94208.A0A2S4KSK7"/>
<reference evidence="2 3" key="1">
    <citation type="submission" date="2018-01" db="EMBL/GenBank/DDBJ databases">
        <title>Harnessing the power of phylogenomics to disentangle the directionality and signatures of interkingdom host jumping in the parasitic fungal genus Tolypocladium.</title>
        <authorList>
            <person name="Quandt C.A."/>
            <person name="Patterson W."/>
            <person name="Spatafora J.W."/>
        </authorList>
    </citation>
    <scope>NUCLEOTIDE SEQUENCE [LARGE SCALE GENOMIC DNA]</scope>
    <source>
        <strain evidence="2 3">NRBC 100945</strain>
    </source>
</reference>
<dbReference type="GO" id="GO:0000166">
    <property type="term" value="F:nucleotide binding"/>
    <property type="evidence" value="ECO:0007669"/>
    <property type="project" value="InterPro"/>
</dbReference>
<evidence type="ECO:0000259" key="1">
    <source>
        <dbReference type="Pfam" id="PF01408"/>
    </source>
</evidence>
<protein>
    <submittedName>
        <fullName evidence="2">Galactose/lactose metabolism regulatory protein-like protein</fullName>
    </submittedName>
</protein>
<gene>
    <name evidence="2" type="ORF">TPAR_06678</name>
</gene>
<evidence type="ECO:0000313" key="3">
    <source>
        <dbReference type="Proteomes" id="UP000237481"/>
    </source>
</evidence>
<dbReference type="PANTHER" id="PTHR43708:SF1">
    <property type="entry name" value="GALACTOSE_LACTOSE METABOLISM REGULATORY PROTEIN GAL80"/>
    <property type="match status" value="1"/>
</dbReference>
<dbReference type="InterPro" id="IPR000683">
    <property type="entry name" value="Gfo/Idh/MocA-like_OxRdtase_N"/>
</dbReference>
<dbReference type="Pfam" id="PF01408">
    <property type="entry name" value="GFO_IDH_MocA"/>
    <property type="match status" value="1"/>
</dbReference>
<dbReference type="Gene3D" id="3.40.50.720">
    <property type="entry name" value="NAD(P)-binding Rossmann-like Domain"/>
    <property type="match status" value="1"/>
</dbReference>
<proteinExistence type="predicted"/>
<dbReference type="OrthoDB" id="446809at2759"/>
<comment type="caution">
    <text evidence="2">The sequence shown here is derived from an EMBL/GenBank/DDBJ whole genome shotgun (WGS) entry which is preliminary data.</text>
</comment>
<keyword evidence="3" id="KW-1185">Reference proteome</keyword>
<dbReference type="InterPro" id="IPR036291">
    <property type="entry name" value="NAD(P)-bd_dom_sf"/>
</dbReference>
<dbReference type="SUPFAM" id="SSF51735">
    <property type="entry name" value="NAD(P)-binding Rossmann-fold domains"/>
    <property type="match status" value="1"/>
</dbReference>
<organism evidence="2 3">
    <name type="scientific">Tolypocladium paradoxum</name>
    <dbReference type="NCBI Taxonomy" id="94208"/>
    <lineage>
        <taxon>Eukaryota</taxon>
        <taxon>Fungi</taxon>
        <taxon>Dikarya</taxon>
        <taxon>Ascomycota</taxon>
        <taxon>Pezizomycotina</taxon>
        <taxon>Sordariomycetes</taxon>
        <taxon>Hypocreomycetidae</taxon>
        <taxon>Hypocreales</taxon>
        <taxon>Ophiocordycipitaceae</taxon>
        <taxon>Tolypocladium</taxon>
    </lineage>
</organism>
<dbReference type="Proteomes" id="UP000237481">
    <property type="component" value="Unassembled WGS sequence"/>
</dbReference>
<dbReference type="AlphaFoldDB" id="A0A2S4KSK7"/>